<dbReference type="KEGG" id="dti:Desti_0345"/>
<protein>
    <submittedName>
        <fullName evidence="8">NADH:ubiquinone oxidoreductase 24 kD subunit</fullName>
    </submittedName>
</protein>
<evidence type="ECO:0000313" key="9">
    <source>
        <dbReference type="Proteomes" id="UP000006055"/>
    </source>
</evidence>
<comment type="similarity">
    <text evidence="1">Belongs to the complex I 24 kDa subunit family.</text>
</comment>
<evidence type="ECO:0000256" key="7">
    <source>
        <dbReference type="PIRSR" id="PIRSR000216-1"/>
    </source>
</evidence>
<dbReference type="AlphaFoldDB" id="I4C0J2"/>
<keyword evidence="2 7" id="KW-0001">2Fe-2S</keyword>
<evidence type="ECO:0000256" key="4">
    <source>
        <dbReference type="ARBA" id="ARBA00023004"/>
    </source>
</evidence>
<dbReference type="GO" id="GO:0046872">
    <property type="term" value="F:metal ion binding"/>
    <property type="evidence" value="ECO:0007669"/>
    <property type="project" value="UniProtKB-KW"/>
</dbReference>
<dbReference type="Pfam" id="PF01257">
    <property type="entry name" value="2Fe-2S_thioredx"/>
    <property type="match status" value="1"/>
</dbReference>
<organism evidence="8 9">
    <name type="scientific">Desulfomonile tiedjei (strain ATCC 49306 / DSM 6799 / DCB-1)</name>
    <dbReference type="NCBI Taxonomy" id="706587"/>
    <lineage>
        <taxon>Bacteria</taxon>
        <taxon>Pseudomonadati</taxon>
        <taxon>Thermodesulfobacteriota</taxon>
        <taxon>Desulfomonilia</taxon>
        <taxon>Desulfomonilales</taxon>
        <taxon>Desulfomonilaceae</taxon>
        <taxon>Desulfomonile</taxon>
    </lineage>
</organism>
<comment type="cofactor">
    <cofactor evidence="7">
        <name>[2Fe-2S] cluster</name>
        <dbReference type="ChEBI" id="CHEBI:190135"/>
    </cofactor>
    <text evidence="7">Binds 1 [2Fe-2S] cluster.</text>
</comment>
<dbReference type="InterPro" id="IPR041921">
    <property type="entry name" value="NuoE_N"/>
</dbReference>
<dbReference type="CDD" id="cd03064">
    <property type="entry name" value="TRX_Fd_NuoE"/>
    <property type="match status" value="1"/>
</dbReference>
<feature type="binding site" evidence="7">
    <location>
        <position position="131"/>
    </location>
    <ligand>
        <name>[2Fe-2S] cluster</name>
        <dbReference type="ChEBI" id="CHEBI:190135"/>
    </ligand>
</feature>
<gene>
    <name evidence="8" type="ordered locus">Desti_0345</name>
</gene>
<keyword evidence="3 7" id="KW-0479">Metal-binding</keyword>
<evidence type="ECO:0000256" key="1">
    <source>
        <dbReference type="ARBA" id="ARBA00010643"/>
    </source>
</evidence>
<dbReference type="NCBIfam" id="NF005747">
    <property type="entry name" value="PRK07571.1"/>
    <property type="match status" value="1"/>
</dbReference>
<evidence type="ECO:0000256" key="5">
    <source>
        <dbReference type="ARBA" id="ARBA00023014"/>
    </source>
</evidence>
<sequence>MEAKQGAKTKEAQDSRWRFVNRTMRVHGHAPHALIETLHAVQEHFGFLDLEALKYVAGALHVPLSQVYGVATFYHYFTMKPPGEHTCVVCKGTACYIGGAAAILNSIGDEYGIAPGETTPDGKISLVTARCLGSCGLAPAVVFDGEVKGRMASHEVLDRIRRWTNHDTDV</sequence>
<dbReference type="InterPro" id="IPR002023">
    <property type="entry name" value="NuoE-like"/>
</dbReference>
<evidence type="ECO:0000313" key="8">
    <source>
        <dbReference type="EMBL" id="AFM23083.1"/>
    </source>
</evidence>
<dbReference type="GO" id="GO:0051537">
    <property type="term" value="F:2 iron, 2 sulfur cluster binding"/>
    <property type="evidence" value="ECO:0007669"/>
    <property type="project" value="UniProtKB-KW"/>
</dbReference>
<feature type="binding site" evidence="7">
    <location>
        <position position="95"/>
    </location>
    <ligand>
        <name>[2Fe-2S] cluster</name>
        <dbReference type="ChEBI" id="CHEBI:190135"/>
    </ligand>
</feature>
<dbReference type="InterPro" id="IPR028431">
    <property type="entry name" value="NADP_DH_HndA-like"/>
</dbReference>
<dbReference type="PATRIC" id="fig|706587.4.peg.391"/>
<dbReference type="InterPro" id="IPR036249">
    <property type="entry name" value="Thioredoxin-like_sf"/>
</dbReference>
<dbReference type="Gene3D" id="1.10.10.1590">
    <property type="entry name" value="NADH-quinone oxidoreductase subunit E"/>
    <property type="match status" value="1"/>
</dbReference>
<keyword evidence="4 7" id="KW-0408">Iron</keyword>
<dbReference type="OrthoDB" id="9807941at2"/>
<dbReference type="HOGENOM" id="CLU_054362_2_1_7"/>
<dbReference type="PANTHER" id="PTHR43342:SF2">
    <property type="entry name" value="POTENTIAL NAD-REDUCING HYDROGENASE SUBUNIT"/>
    <property type="match status" value="1"/>
</dbReference>
<dbReference type="PIRSF" id="PIRSF000216">
    <property type="entry name" value="NADH_DH_24kDa"/>
    <property type="match status" value="1"/>
</dbReference>
<dbReference type="EMBL" id="CP003360">
    <property type="protein sequence ID" value="AFM23083.1"/>
    <property type="molecule type" value="Genomic_DNA"/>
</dbReference>
<accession>I4C0J2</accession>
<evidence type="ECO:0000256" key="2">
    <source>
        <dbReference type="ARBA" id="ARBA00022714"/>
    </source>
</evidence>
<name>I4C0J2_DESTA</name>
<dbReference type="Gene3D" id="3.40.30.10">
    <property type="entry name" value="Glutaredoxin"/>
    <property type="match status" value="1"/>
</dbReference>
<keyword evidence="9" id="KW-1185">Reference proteome</keyword>
<feature type="binding site" evidence="7">
    <location>
        <position position="90"/>
    </location>
    <ligand>
        <name>[2Fe-2S] cluster</name>
        <dbReference type="ChEBI" id="CHEBI:190135"/>
    </ligand>
</feature>
<keyword evidence="8" id="KW-0830">Ubiquinone</keyword>
<keyword evidence="5 7" id="KW-0411">Iron-sulfur</keyword>
<reference evidence="9" key="1">
    <citation type="submission" date="2012-06" db="EMBL/GenBank/DDBJ databases">
        <title>Complete sequence of chromosome of Desulfomonile tiedjei DSM 6799.</title>
        <authorList>
            <person name="Lucas S."/>
            <person name="Copeland A."/>
            <person name="Lapidus A."/>
            <person name="Glavina del Rio T."/>
            <person name="Dalin E."/>
            <person name="Tice H."/>
            <person name="Bruce D."/>
            <person name="Goodwin L."/>
            <person name="Pitluck S."/>
            <person name="Peters L."/>
            <person name="Ovchinnikova G."/>
            <person name="Zeytun A."/>
            <person name="Lu M."/>
            <person name="Kyrpides N."/>
            <person name="Mavromatis K."/>
            <person name="Ivanova N."/>
            <person name="Brettin T."/>
            <person name="Detter J.C."/>
            <person name="Han C."/>
            <person name="Larimer F."/>
            <person name="Land M."/>
            <person name="Hauser L."/>
            <person name="Markowitz V."/>
            <person name="Cheng J.-F."/>
            <person name="Hugenholtz P."/>
            <person name="Woyke T."/>
            <person name="Wu D."/>
            <person name="Spring S."/>
            <person name="Schroeder M."/>
            <person name="Brambilla E."/>
            <person name="Klenk H.-P."/>
            <person name="Eisen J.A."/>
        </authorList>
    </citation>
    <scope>NUCLEOTIDE SEQUENCE [LARGE SCALE GENOMIC DNA]</scope>
    <source>
        <strain evidence="9">ATCC 49306 / DSM 6799 / DCB-1</strain>
    </source>
</reference>
<dbReference type="Proteomes" id="UP000006055">
    <property type="component" value="Chromosome"/>
</dbReference>
<feature type="binding site" evidence="7">
    <location>
        <position position="135"/>
    </location>
    <ligand>
        <name>[2Fe-2S] cluster</name>
        <dbReference type="ChEBI" id="CHEBI:190135"/>
    </ligand>
</feature>
<proteinExistence type="inferred from homology"/>
<dbReference type="STRING" id="706587.Desti_0345"/>
<comment type="cofactor">
    <cofactor evidence="6">
        <name>[2Fe-2S] cluster</name>
        <dbReference type="ChEBI" id="CHEBI:190135"/>
    </cofactor>
</comment>
<evidence type="ECO:0000256" key="6">
    <source>
        <dbReference type="ARBA" id="ARBA00034078"/>
    </source>
</evidence>
<dbReference type="InterPro" id="IPR042128">
    <property type="entry name" value="NuoE_dom"/>
</dbReference>
<dbReference type="PANTHER" id="PTHR43342">
    <property type="entry name" value="NADH-QUINONE OXIDOREDUCTASE, E SUBUNIT"/>
    <property type="match status" value="1"/>
</dbReference>
<dbReference type="eggNOG" id="COG1905">
    <property type="taxonomic scope" value="Bacteria"/>
</dbReference>
<dbReference type="RefSeq" id="WP_014808242.1">
    <property type="nucleotide sequence ID" value="NC_018025.1"/>
</dbReference>
<dbReference type="GO" id="GO:0016491">
    <property type="term" value="F:oxidoreductase activity"/>
    <property type="evidence" value="ECO:0007669"/>
    <property type="project" value="InterPro"/>
</dbReference>
<dbReference type="SUPFAM" id="SSF52833">
    <property type="entry name" value="Thioredoxin-like"/>
    <property type="match status" value="1"/>
</dbReference>
<evidence type="ECO:0000256" key="3">
    <source>
        <dbReference type="ARBA" id="ARBA00022723"/>
    </source>
</evidence>